<comment type="caution">
    <text evidence="2">The sequence shown here is derived from an EMBL/GenBank/DDBJ whole genome shotgun (WGS) entry which is preliminary data.</text>
</comment>
<feature type="compositionally biased region" description="Polar residues" evidence="1">
    <location>
        <begin position="64"/>
        <end position="73"/>
    </location>
</feature>
<keyword evidence="3" id="KW-1185">Reference proteome</keyword>
<proteinExistence type="predicted"/>
<dbReference type="AlphaFoldDB" id="A0A4S4KKW2"/>
<gene>
    <name evidence="2" type="ORF">EW145_g7323</name>
</gene>
<evidence type="ECO:0000313" key="2">
    <source>
        <dbReference type="EMBL" id="THG99085.1"/>
    </source>
</evidence>
<evidence type="ECO:0000256" key="1">
    <source>
        <dbReference type="SAM" id="MobiDB-lite"/>
    </source>
</evidence>
<reference evidence="2 3" key="1">
    <citation type="submission" date="2019-02" db="EMBL/GenBank/DDBJ databases">
        <title>Genome sequencing of the rare red list fungi Phellinidium pouzarii.</title>
        <authorList>
            <person name="Buettner E."/>
            <person name="Kellner H."/>
        </authorList>
    </citation>
    <scope>NUCLEOTIDE SEQUENCE [LARGE SCALE GENOMIC DNA]</scope>
    <source>
        <strain evidence="2 3">DSM 108285</strain>
    </source>
</reference>
<dbReference type="EMBL" id="SGPK01000701">
    <property type="protein sequence ID" value="THG99085.1"/>
    <property type="molecule type" value="Genomic_DNA"/>
</dbReference>
<dbReference type="Proteomes" id="UP000308199">
    <property type="component" value="Unassembled WGS sequence"/>
</dbReference>
<feature type="non-terminal residue" evidence="2">
    <location>
        <position position="1"/>
    </location>
</feature>
<protein>
    <submittedName>
        <fullName evidence="2">Uncharacterized protein</fullName>
    </submittedName>
</protein>
<evidence type="ECO:0000313" key="3">
    <source>
        <dbReference type="Proteomes" id="UP000308199"/>
    </source>
</evidence>
<sequence>QGTMALALAHRTQVLYMLRNPQLFCRNLTRSVPAFKGRRADVASKAAFEDDFGVPAEDDELFSSKMSETTPTQGASSKASSSRKRSGKAPAVQFDEQIVFITDRLGSNPRASHPQVRENALSRLLHHSQNDEHLQRLAEVLVAWRNDKRVVDKKTTIELIDRPRYGLTIPSIVEARRIMHRLVVTRPYAVVKTRDPELCRASDAEALKCAATFAALLPAHGLPRVTEDLTCCMLLAQACARNIEPSATTSTAAEGNSEAELASDSGRETASAIAKAVEAGQRGLVAIVVDLARALKPRKEQRVWHVDGGIDRLGKGDHVRSVAKKRMSGFTQTAEVEWKWVTKGLEDVVGALEKFDKNPHIDFLRMALARRLGRKGDTSKSDEMPRTDEAQLA</sequence>
<organism evidence="2 3">
    <name type="scientific">Phellinidium pouzarii</name>
    <dbReference type="NCBI Taxonomy" id="167371"/>
    <lineage>
        <taxon>Eukaryota</taxon>
        <taxon>Fungi</taxon>
        <taxon>Dikarya</taxon>
        <taxon>Basidiomycota</taxon>
        <taxon>Agaricomycotina</taxon>
        <taxon>Agaricomycetes</taxon>
        <taxon>Hymenochaetales</taxon>
        <taxon>Hymenochaetaceae</taxon>
        <taxon>Phellinidium</taxon>
    </lineage>
</organism>
<feature type="region of interest" description="Disordered" evidence="1">
    <location>
        <begin position="59"/>
        <end position="90"/>
    </location>
</feature>
<feature type="region of interest" description="Disordered" evidence="1">
    <location>
        <begin position="374"/>
        <end position="393"/>
    </location>
</feature>
<name>A0A4S4KKW2_9AGAM</name>
<accession>A0A4S4KKW2</accession>
<dbReference type="OrthoDB" id="565731at2759"/>